<reference evidence="3" key="1">
    <citation type="submission" date="2021-02" db="EMBL/GenBank/DDBJ databases">
        <title>Natronoglycomyces albus gen. nov., sp. nov, a haloalkaliphilic actinobacterium from a soda solonchak soil.</title>
        <authorList>
            <person name="Sorokin D.Y."/>
            <person name="Khijniak T.V."/>
            <person name="Zakharycheva A.P."/>
            <person name="Boueva O.V."/>
            <person name="Ariskina E.V."/>
            <person name="Hahnke R.L."/>
            <person name="Bunk B."/>
            <person name="Sproer C."/>
            <person name="Schumann P."/>
            <person name="Evtushenko L.I."/>
            <person name="Kublanov I.V."/>
        </authorList>
    </citation>
    <scope>NUCLEOTIDE SEQUENCE</scope>
    <source>
        <strain evidence="3">DSM 106290</strain>
    </source>
</reference>
<dbReference type="PANTHER" id="PTHR10803">
    <property type="entry name" value="ARSENICAL PUMP-DRIVING ATPASE ARSENITE-TRANSLOCATING ATPASE"/>
    <property type="match status" value="1"/>
</dbReference>
<dbReference type="Proteomes" id="UP000662939">
    <property type="component" value="Chromosome"/>
</dbReference>
<name>A0A895XKJ6_9ACTN</name>
<protein>
    <submittedName>
        <fullName evidence="3">ATPase</fullName>
    </submittedName>
</protein>
<dbReference type="Pfam" id="PF02374">
    <property type="entry name" value="ArsA_ATPase"/>
    <property type="match status" value="1"/>
</dbReference>
<evidence type="ECO:0000256" key="1">
    <source>
        <dbReference type="SAM" id="MobiDB-lite"/>
    </source>
</evidence>
<organism evidence="3 4">
    <name type="scientific">Natronoglycomyces albus</name>
    <dbReference type="NCBI Taxonomy" id="2811108"/>
    <lineage>
        <taxon>Bacteria</taxon>
        <taxon>Bacillati</taxon>
        <taxon>Actinomycetota</taxon>
        <taxon>Actinomycetes</taxon>
        <taxon>Glycomycetales</taxon>
        <taxon>Glycomycetaceae</taxon>
        <taxon>Natronoglycomyces</taxon>
    </lineage>
</organism>
<dbReference type="InterPro" id="IPR025723">
    <property type="entry name" value="ArsA/GET3_ATPase-like"/>
</dbReference>
<feature type="domain" description="ArsA/GET3 Anion-transporting ATPase-like" evidence="2">
    <location>
        <begin position="63"/>
        <end position="215"/>
    </location>
</feature>
<dbReference type="AlphaFoldDB" id="A0A895XKJ6"/>
<dbReference type="InterPro" id="IPR016300">
    <property type="entry name" value="ATPase_ArsA/GET3"/>
</dbReference>
<dbReference type="GO" id="GO:0005524">
    <property type="term" value="F:ATP binding"/>
    <property type="evidence" value="ECO:0007669"/>
    <property type="project" value="InterPro"/>
</dbReference>
<keyword evidence="4" id="KW-1185">Reference proteome</keyword>
<dbReference type="InterPro" id="IPR027417">
    <property type="entry name" value="P-loop_NTPase"/>
</dbReference>
<accession>A0A895XKJ6</accession>
<proteinExistence type="predicted"/>
<feature type="region of interest" description="Disordered" evidence="1">
    <location>
        <begin position="1"/>
        <end position="60"/>
    </location>
</feature>
<evidence type="ECO:0000313" key="3">
    <source>
        <dbReference type="EMBL" id="QSB05577.1"/>
    </source>
</evidence>
<sequence>MSSDHALRSQRRPSGPPEQPPEARSSPARGTRVRRAAEDTSGFAATDAAESGGSAARQHPVRLHVVTGKGGTGKTTVAAGLALALANGGRRVLLVEVEGRGGIAPMFDAGPLPYEERRLATGADGGEVYGLAIDAEAALLDYLTMFYRLGSAGKALRKLGAIDFATTIAPGLRDVLLTGKVKEAVTRSEGGRYVYDAVVLDAPPTGRVVKFLNVTVESGRLAKSGPIANHSRSVARLLHSPQTAVHLVTLLEEMPVQETLDAAAELESASLRVGRIILNHVHDSSLYGVKMTPARLKKGLRAAGMPHDAQTVAGLLVETERQQQRLGLEQGMRERLDELGQPVVEVPRLATGVDLSDLYGVAQRLRPVVSTPVVSGPVVAEEAPLVEEETTPARLSRSTSAPKTAPATGEGEGDEDAG</sequence>
<feature type="region of interest" description="Disordered" evidence="1">
    <location>
        <begin position="380"/>
        <end position="418"/>
    </location>
</feature>
<dbReference type="GO" id="GO:0016887">
    <property type="term" value="F:ATP hydrolysis activity"/>
    <property type="evidence" value="ECO:0007669"/>
    <property type="project" value="InterPro"/>
</dbReference>
<evidence type="ECO:0000313" key="4">
    <source>
        <dbReference type="Proteomes" id="UP000662939"/>
    </source>
</evidence>
<dbReference type="KEGG" id="nav:JQS30_01175"/>
<gene>
    <name evidence="3" type="ORF">JQS30_01175</name>
</gene>
<dbReference type="PANTHER" id="PTHR10803:SF31">
    <property type="entry name" value="ATPASE RV3679-RELATED"/>
    <property type="match status" value="1"/>
</dbReference>
<dbReference type="SUPFAM" id="SSF52540">
    <property type="entry name" value="P-loop containing nucleoside triphosphate hydrolases"/>
    <property type="match status" value="1"/>
</dbReference>
<dbReference type="EMBL" id="CP070496">
    <property type="protein sequence ID" value="QSB05577.1"/>
    <property type="molecule type" value="Genomic_DNA"/>
</dbReference>
<dbReference type="Gene3D" id="3.40.50.300">
    <property type="entry name" value="P-loop containing nucleotide triphosphate hydrolases"/>
    <property type="match status" value="1"/>
</dbReference>
<evidence type="ECO:0000259" key="2">
    <source>
        <dbReference type="Pfam" id="PF02374"/>
    </source>
</evidence>